<evidence type="ECO:0000313" key="1">
    <source>
        <dbReference type="EMBL" id="CAX32390.1"/>
    </source>
</evidence>
<gene>
    <name evidence="1" type="ordered locus">PMT_2872</name>
</gene>
<dbReference type="HOGENOM" id="CLU_3121486_0_0_3"/>
<organism evidence="1 2">
    <name type="scientific">Prochlorococcus marinus (strain MIT 9313)</name>
    <dbReference type="NCBI Taxonomy" id="74547"/>
    <lineage>
        <taxon>Bacteria</taxon>
        <taxon>Bacillati</taxon>
        <taxon>Cyanobacteriota</taxon>
        <taxon>Cyanophyceae</taxon>
        <taxon>Synechococcales</taxon>
        <taxon>Prochlorococcaceae</taxon>
        <taxon>Prochlorococcus</taxon>
    </lineage>
</organism>
<accession>B9ESP1</accession>
<dbReference type="AlphaFoldDB" id="B9ESP1"/>
<keyword evidence="2" id="KW-1185">Reference proteome</keyword>
<dbReference type="Proteomes" id="UP000001423">
    <property type="component" value="Chromosome"/>
</dbReference>
<reference evidence="1 2" key="1">
    <citation type="journal article" date="2003" name="Nature">
        <title>Genome divergence in two Prochlorococcus ecotypes reflects oceanic niche differentiation.</title>
        <authorList>
            <person name="Rocap G."/>
            <person name="Larimer F.W."/>
            <person name="Lamerdin J.E."/>
            <person name="Malfatti S."/>
            <person name="Chain P."/>
            <person name="Ahlgren N.A."/>
            <person name="Arellano A."/>
            <person name="Coleman M."/>
            <person name="Hauser L."/>
            <person name="Hess W.R."/>
            <person name="Johnson Z.I."/>
            <person name="Land M.L."/>
            <person name="Lindell D."/>
            <person name="Post A.F."/>
            <person name="Regala W."/>
            <person name="Shah M."/>
            <person name="Shaw S.L."/>
            <person name="Steglich C."/>
            <person name="Sullivan M.B."/>
            <person name="Ting C.S."/>
            <person name="Tolonen A."/>
            <person name="Webb E.A."/>
            <person name="Zinser E.R."/>
            <person name="Chisholm S.W."/>
        </authorList>
    </citation>
    <scope>NUCLEOTIDE SEQUENCE [LARGE SCALE GENOMIC DNA]</scope>
    <source>
        <strain evidence="2">MIT 9313</strain>
    </source>
</reference>
<proteinExistence type="predicted"/>
<protein>
    <submittedName>
        <fullName evidence="1">Uncharacterized protein</fullName>
    </submittedName>
</protein>
<dbReference type="EMBL" id="BX548175">
    <property type="protein sequence ID" value="CAX32390.1"/>
    <property type="molecule type" value="Genomic_DNA"/>
</dbReference>
<evidence type="ECO:0000313" key="2">
    <source>
        <dbReference type="Proteomes" id="UP000001423"/>
    </source>
</evidence>
<name>B9ESP1_PROMM</name>
<dbReference type="KEGG" id="pmt:PMT_2872"/>
<sequence>MKCGAYTLKALALAGAFYFFNDFPIRLKRHPIPGPIDLQKVTLMSSLAGSNHQ</sequence>